<dbReference type="Gene3D" id="3.40.850.10">
    <property type="entry name" value="Kinesin motor domain"/>
    <property type="match status" value="2"/>
</dbReference>
<dbReference type="PROSITE" id="PS00411">
    <property type="entry name" value="KINESIN_MOTOR_1"/>
    <property type="match status" value="1"/>
</dbReference>
<feature type="compositionally biased region" description="Basic residues" evidence="10">
    <location>
        <begin position="947"/>
        <end position="956"/>
    </location>
</feature>
<feature type="region of interest" description="Disordered" evidence="10">
    <location>
        <begin position="884"/>
        <end position="959"/>
    </location>
</feature>
<evidence type="ECO:0000259" key="11">
    <source>
        <dbReference type="PROSITE" id="PS50067"/>
    </source>
</evidence>
<comment type="caution">
    <text evidence="7">Lacks conserved residue(s) required for the propagation of feature annotation.</text>
</comment>
<keyword evidence="3 7" id="KW-0547">Nucleotide-binding</keyword>
<evidence type="ECO:0000256" key="5">
    <source>
        <dbReference type="ARBA" id="ARBA00023054"/>
    </source>
</evidence>
<dbReference type="Pfam" id="PF25764">
    <property type="entry name" value="KIF21A_4th"/>
    <property type="match status" value="1"/>
</dbReference>
<keyword evidence="6" id="KW-0206">Cytoskeleton</keyword>
<dbReference type="PANTHER" id="PTHR47969:SF15">
    <property type="entry name" value="CHROMOSOME-ASSOCIATED KINESIN KIF4A-RELATED"/>
    <property type="match status" value="1"/>
</dbReference>
<name>A0A556V9F3_BAGYA</name>
<feature type="compositionally biased region" description="Basic and acidic residues" evidence="10">
    <location>
        <begin position="823"/>
        <end position="838"/>
    </location>
</feature>
<feature type="coiled-coil region" evidence="9">
    <location>
        <begin position="658"/>
        <end position="685"/>
    </location>
</feature>
<dbReference type="GO" id="GO:0005874">
    <property type="term" value="C:microtubule"/>
    <property type="evidence" value="ECO:0007669"/>
    <property type="project" value="UniProtKB-KW"/>
</dbReference>
<dbReference type="InterPro" id="IPR001752">
    <property type="entry name" value="Kinesin_motor_dom"/>
</dbReference>
<dbReference type="SMART" id="SM00129">
    <property type="entry name" value="KISc"/>
    <property type="match status" value="1"/>
</dbReference>
<comment type="caution">
    <text evidence="12">The sequence shown here is derived from an EMBL/GenBank/DDBJ whole genome shotgun (WGS) entry which is preliminary data.</text>
</comment>
<evidence type="ECO:0000256" key="1">
    <source>
        <dbReference type="ARBA" id="ARBA00004245"/>
    </source>
</evidence>
<keyword evidence="13" id="KW-1185">Reference proteome</keyword>
<dbReference type="SUPFAM" id="SSF52540">
    <property type="entry name" value="P-loop containing nucleoside triphosphate hydrolases"/>
    <property type="match status" value="1"/>
</dbReference>
<dbReference type="EMBL" id="VCAZ01000172">
    <property type="protein sequence ID" value="TTC00260.1"/>
    <property type="molecule type" value="Genomic_DNA"/>
</dbReference>
<dbReference type="InterPro" id="IPR033467">
    <property type="entry name" value="Tesmin/TSO1-like_CXC"/>
</dbReference>
<dbReference type="GO" id="GO:0005524">
    <property type="term" value="F:ATP binding"/>
    <property type="evidence" value="ECO:0007669"/>
    <property type="project" value="UniProtKB-UniRule"/>
</dbReference>
<feature type="coiled-coil region" evidence="9">
    <location>
        <begin position="301"/>
        <end position="356"/>
    </location>
</feature>
<dbReference type="Proteomes" id="UP000319801">
    <property type="component" value="Unassembled WGS sequence"/>
</dbReference>
<dbReference type="SMART" id="SM01114">
    <property type="entry name" value="CXC"/>
    <property type="match status" value="1"/>
</dbReference>
<organism evidence="12 13">
    <name type="scientific">Bagarius yarrelli</name>
    <name type="common">Goonch</name>
    <name type="synonym">Bagrus yarrelli</name>
    <dbReference type="NCBI Taxonomy" id="175774"/>
    <lineage>
        <taxon>Eukaryota</taxon>
        <taxon>Metazoa</taxon>
        <taxon>Chordata</taxon>
        <taxon>Craniata</taxon>
        <taxon>Vertebrata</taxon>
        <taxon>Euteleostomi</taxon>
        <taxon>Actinopterygii</taxon>
        <taxon>Neopterygii</taxon>
        <taxon>Teleostei</taxon>
        <taxon>Ostariophysi</taxon>
        <taxon>Siluriformes</taxon>
        <taxon>Sisoridae</taxon>
        <taxon>Sisorinae</taxon>
        <taxon>Bagarius</taxon>
    </lineage>
</organism>
<gene>
    <name evidence="12" type="ORF">Baya_14603</name>
</gene>
<dbReference type="PRINTS" id="PR00380">
    <property type="entry name" value="KINESINHEAVY"/>
</dbReference>
<dbReference type="GO" id="GO:0007052">
    <property type="term" value="P:mitotic spindle organization"/>
    <property type="evidence" value="ECO:0007669"/>
    <property type="project" value="TreeGrafter"/>
</dbReference>
<evidence type="ECO:0000256" key="6">
    <source>
        <dbReference type="ARBA" id="ARBA00023212"/>
    </source>
</evidence>
<feature type="coiled-coil region" evidence="9">
    <location>
        <begin position="493"/>
        <end position="599"/>
    </location>
</feature>
<evidence type="ECO:0000256" key="9">
    <source>
        <dbReference type="SAM" id="Coils"/>
    </source>
</evidence>
<feature type="region of interest" description="Disordered" evidence="10">
    <location>
        <begin position="411"/>
        <end position="452"/>
    </location>
</feature>
<evidence type="ECO:0000313" key="12">
    <source>
        <dbReference type="EMBL" id="TTC00260.1"/>
    </source>
</evidence>
<dbReference type="GO" id="GO:0003777">
    <property type="term" value="F:microtubule motor activity"/>
    <property type="evidence" value="ECO:0007669"/>
    <property type="project" value="InterPro"/>
</dbReference>
<dbReference type="AlphaFoldDB" id="A0A556V9F3"/>
<keyword evidence="7 8" id="KW-0505">Motor protein</keyword>
<dbReference type="PROSITE" id="PS50067">
    <property type="entry name" value="KINESIN_MOTOR_2"/>
    <property type="match status" value="2"/>
</dbReference>
<feature type="domain" description="Kinesin motor" evidence="11">
    <location>
        <begin position="215"/>
        <end position="252"/>
    </location>
</feature>
<dbReference type="Pfam" id="PF00225">
    <property type="entry name" value="Kinesin"/>
    <property type="match status" value="2"/>
</dbReference>
<proteinExistence type="inferred from homology"/>
<feature type="domain" description="Kinesin motor" evidence="11">
    <location>
        <begin position="1"/>
        <end position="214"/>
    </location>
</feature>
<dbReference type="InterPro" id="IPR027640">
    <property type="entry name" value="Kinesin-like_fam"/>
</dbReference>
<dbReference type="GO" id="GO:0051231">
    <property type="term" value="P:spindle elongation"/>
    <property type="evidence" value="ECO:0007669"/>
    <property type="project" value="TreeGrafter"/>
</dbReference>
<dbReference type="GO" id="GO:0005875">
    <property type="term" value="C:microtubule associated complex"/>
    <property type="evidence" value="ECO:0007669"/>
    <property type="project" value="TreeGrafter"/>
</dbReference>
<dbReference type="PANTHER" id="PTHR47969">
    <property type="entry name" value="CHROMOSOME-ASSOCIATED KINESIN KIF4A-RELATED"/>
    <property type="match status" value="1"/>
</dbReference>
<evidence type="ECO:0000256" key="4">
    <source>
        <dbReference type="ARBA" id="ARBA00022840"/>
    </source>
</evidence>
<keyword evidence="2" id="KW-0963">Cytoplasm</keyword>
<evidence type="ECO:0000256" key="8">
    <source>
        <dbReference type="RuleBase" id="RU000394"/>
    </source>
</evidence>
<dbReference type="GO" id="GO:0048731">
    <property type="term" value="P:system development"/>
    <property type="evidence" value="ECO:0007669"/>
    <property type="project" value="UniProtKB-ARBA"/>
</dbReference>
<dbReference type="InterPro" id="IPR036961">
    <property type="entry name" value="Kinesin_motor_dom_sf"/>
</dbReference>
<feature type="compositionally biased region" description="Low complexity" evidence="10">
    <location>
        <begin position="420"/>
        <end position="439"/>
    </location>
</feature>
<feature type="binding site" evidence="7">
    <location>
        <begin position="67"/>
        <end position="74"/>
    </location>
    <ligand>
        <name>ATP</name>
        <dbReference type="ChEBI" id="CHEBI:30616"/>
    </ligand>
</feature>
<dbReference type="GO" id="GO:0008017">
    <property type="term" value="F:microtubule binding"/>
    <property type="evidence" value="ECO:0007669"/>
    <property type="project" value="InterPro"/>
</dbReference>
<keyword evidence="5 9" id="KW-0175">Coiled coil</keyword>
<keyword evidence="8" id="KW-0493">Microtubule</keyword>
<evidence type="ECO:0000313" key="13">
    <source>
        <dbReference type="Proteomes" id="UP000319801"/>
    </source>
</evidence>
<dbReference type="GO" id="GO:0007018">
    <property type="term" value="P:microtubule-based movement"/>
    <property type="evidence" value="ECO:0007669"/>
    <property type="project" value="InterPro"/>
</dbReference>
<sequence length="997" mass="113189">MKEEEKVIPVRVALRCRPLVVVGNDKAFTYDYVFDPTTEQEEVFNTAVSSLLSGLFKGYNATVLAYGQTGSGKTFSMGGTYTSAQENEPTVGVIPRVIYNEEILDLLCSSKDKPVISIREDPKEGIKIVGLTEKEVFTAQEMVGCLEAGNSVRTVGSTAMNAASSRSHAIFTISLEQRRGGDKNDAMVSKLHLVDLAGSERQKKTKAEGDRLKEDSLGGNSHTLMIACVSPADSNIEETINTLRYADRARKIKNKPVLNVDPRAAEMKRLKQQVQELQVMLLHARGGVTPVLSGSEEAANVSKILERNRSLQAENSKLSRELSEAVTQTALMCERVIVTEQVNEKLQSKLEELRQHAACNVDLKKIVETLEDQELRENVEVIQNLQHLILELQHESAGIAATIDAMTSGNSTTMEVEPEGSGADTSRSPSSGSPVSSSGEAQAKDSPETFTTQHALRQAQMSKELIELNKVLALKEAFVKKMCQNDSHLEPMQTEYRENIKNLQAEVGSLQKEKEELILALHSAKKDTNQAKLSEQRRKRLQELEGQMTELKKKLQDQSKLLKLKESSVRSVSKLNQEIQAMKAQRVQLMRQMKEDSEKFRVWKLKKDKEVLQLKEKDRKRQYEMLKLERDFQKQANVLRRKTEEAWLLNEVEVLVSTEEARRHLQDLLEDRKMLAEEIAQLRQQMDSGEKPVAKVRRRTLTISELEGKGELEASISKQVENLETEMDLRVKQRWDSVTTIVEAKSALKILMTEVVASKTANAKLESELMQERANHTDLQKVLCDERKLMSAMDMEHQSHLVELEQRHQDKVLYLLSQLQNKPTEDKEEEKQETSKRERELLQRLKFQEEELEKMRELTEQNQKLLEELEQYKQKLLLAQLTSAKKVPQVTTNSPDTSFEYVPPKPKTKSSTARAPLQEPTIDLDELVSPSESEKEEEEWRPEKKEKSRRGSKKSKMTGCACKGRCVNKLCRCRKGRMTCGENCLCDHENEKNTMSR</sequence>
<feature type="region of interest" description="Disordered" evidence="10">
    <location>
        <begin position="818"/>
        <end position="838"/>
    </location>
</feature>
<protein>
    <recommendedName>
        <fullName evidence="8">Kinesin-like protein</fullName>
    </recommendedName>
</protein>
<evidence type="ECO:0000256" key="10">
    <source>
        <dbReference type="SAM" id="MobiDB-lite"/>
    </source>
</evidence>
<dbReference type="OrthoDB" id="3176171at2759"/>
<evidence type="ECO:0000256" key="3">
    <source>
        <dbReference type="ARBA" id="ARBA00022741"/>
    </source>
</evidence>
<dbReference type="InterPro" id="IPR019821">
    <property type="entry name" value="Kinesin_motor_CS"/>
</dbReference>
<evidence type="ECO:0000256" key="2">
    <source>
        <dbReference type="ARBA" id="ARBA00022490"/>
    </source>
</evidence>
<reference evidence="12 13" key="1">
    <citation type="journal article" date="2019" name="Genome Biol. Evol.">
        <title>Whole-Genome Sequencing of the Giant Devil Catfish, Bagarius yarrelli.</title>
        <authorList>
            <person name="Jiang W."/>
            <person name="Lv Y."/>
            <person name="Cheng L."/>
            <person name="Yang K."/>
            <person name="Chao B."/>
            <person name="Wang X."/>
            <person name="Li Y."/>
            <person name="Pan X."/>
            <person name="You X."/>
            <person name="Zhang Y."/>
            <person name="Yang J."/>
            <person name="Li J."/>
            <person name="Zhang X."/>
            <person name="Liu S."/>
            <person name="Sun C."/>
            <person name="Yang J."/>
            <person name="Shi Q."/>
        </authorList>
    </citation>
    <scope>NUCLEOTIDE SEQUENCE [LARGE SCALE GENOMIC DNA]</scope>
    <source>
        <strain evidence="12">JWS20170419001</strain>
        <tissue evidence="12">Muscle</tissue>
    </source>
</reference>
<dbReference type="InterPro" id="IPR027417">
    <property type="entry name" value="P-loop_NTPase"/>
</dbReference>
<comment type="subcellular location">
    <subcellularLocation>
        <location evidence="1">Cytoplasm</location>
        <location evidence="1">Cytoskeleton</location>
    </subcellularLocation>
</comment>
<keyword evidence="4 7" id="KW-0067">ATP-binding</keyword>
<accession>A0A556V9F3</accession>
<evidence type="ECO:0000256" key="7">
    <source>
        <dbReference type="PROSITE-ProRule" id="PRU00283"/>
    </source>
</evidence>
<comment type="similarity">
    <text evidence="7 8">Belongs to the TRAFAC class myosin-kinesin ATPase superfamily. Kinesin family.</text>
</comment>